<protein>
    <submittedName>
        <fullName evidence="1">Unannotated protein</fullName>
    </submittedName>
</protein>
<proteinExistence type="predicted"/>
<name>A0A6J6NGA8_9ZZZZ</name>
<accession>A0A6J6NGA8</accession>
<dbReference type="AlphaFoldDB" id="A0A6J6NGA8"/>
<reference evidence="1" key="1">
    <citation type="submission" date="2020-05" db="EMBL/GenBank/DDBJ databases">
        <authorList>
            <person name="Chiriac C."/>
            <person name="Salcher M."/>
            <person name="Ghai R."/>
            <person name="Kavagutti S V."/>
        </authorList>
    </citation>
    <scope>NUCLEOTIDE SEQUENCE</scope>
</reference>
<dbReference type="EMBL" id="CAEZWW010000229">
    <property type="protein sequence ID" value="CAB4685262.1"/>
    <property type="molecule type" value="Genomic_DNA"/>
</dbReference>
<evidence type="ECO:0000313" key="1">
    <source>
        <dbReference type="EMBL" id="CAB4685262.1"/>
    </source>
</evidence>
<sequence>MNRLLMVMTAAALMLGSTALPAAAAEEKAKTPVLAVCLGTSANAGTLGTFTNRPVSKPAALIVDCPQGGDDDPRGISSDTIMTDITWSKWGAKSASGSGTLNVPGMKCTYTSPQNGTPSEVATMCSTCGEICNVQITTPYPVAVQVSKPVAYKKQKTFTKIAVTYTTAGPSGKTAQTFTPPRRASE</sequence>
<gene>
    <name evidence="1" type="ORF">UFOPK2310_01481</name>
</gene>
<organism evidence="1">
    <name type="scientific">freshwater metagenome</name>
    <dbReference type="NCBI Taxonomy" id="449393"/>
    <lineage>
        <taxon>unclassified sequences</taxon>
        <taxon>metagenomes</taxon>
        <taxon>ecological metagenomes</taxon>
    </lineage>
</organism>